<evidence type="ECO:0000259" key="2">
    <source>
        <dbReference type="PROSITE" id="PS50119"/>
    </source>
</evidence>
<dbReference type="PANTHER" id="PTHR24113:SF15">
    <property type="entry name" value="NACHT DOMAIN-CONTAINING PROTEIN"/>
    <property type="match status" value="1"/>
</dbReference>
<dbReference type="Pfam" id="PF00643">
    <property type="entry name" value="zf-B_box"/>
    <property type="match status" value="1"/>
</dbReference>
<keyword evidence="1" id="KW-0863">Zinc-finger</keyword>
<dbReference type="SUPFAM" id="SSF57845">
    <property type="entry name" value="B-box zinc-binding domain"/>
    <property type="match status" value="1"/>
</dbReference>
<dbReference type="InterPro" id="IPR027038">
    <property type="entry name" value="RanGap"/>
</dbReference>
<dbReference type="SMART" id="SM00336">
    <property type="entry name" value="BBOX"/>
    <property type="match status" value="2"/>
</dbReference>
<dbReference type="Proteomes" id="UP000663868">
    <property type="component" value="Unassembled WGS sequence"/>
</dbReference>
<dbReference type="InterPro" id="IPR000315">
    <property type="entry name" value="Znf_B-box"/>
</dbReference>
<dbReference type="EMBL" id="CAJOBB010002988">
    <property type="protein sequence ID" value="CAF4012975.1"/>
    <property type="molecule type" value="Genomic_DNA"/>
</dbReference>
<dbReference type="Gene3D" id="3.80.10.10">
    <property type="entry name" value="Ribonuclease Inhibitor"/>
    <property type="match status" value="2"/>
</dbReference>
<accession>A0A813MFI6</accession>
<dbReference type="InterPro" id="IPR032675">
    <property type="entry name" value="LRR_dom_sf"/>
</dbReference>
<proteinExistence type="predicted"/>
<feature type="domain" description="B box-type" evidence="2">
    <location>
        <begin position="16"/>
        <end position="57"/>
    </location>
</feature>
<evidence type="ECO:0000313" key="4">
    <source>
        <dbReference type="EMBL" id="CAF4012975.1"/>
    </source>
</evidence>
<dbReference type="EMBL" id="CAJNOE010000010">
    <property type="protein sequence ID" value="CAF0723617.1"/>
    <property type="molecule type" value="Genomic_DNA"/>
</dbReference>
<evidence type="ECO:0000256" key="1">
    <source>
        <dbReference type="PROSITE-ProRule" id="PRU00024"/>
    </source>
</evidence>
<dbReference type="Pfam" id="PF13516">
    <property type="entry name" value="LRR_6"/>
    <property type="match status" value="5"/>
</dbReference>
<dbReference type="Proteomes" id="UP000663860">
    <property type="component" value="Unassembled WGS sequence"/>
</dbReference>
<dbReference type="PROSITE" id="PS50119">
    <property type="entry name" value="ZF_BBOX"/>
    <property type="match status" value="2"/>
</dbReference>
<dbReference type="GO" id="GO:0005829">
    <property type="term" value="C:cytosol"/>
    <property type="evidence" value="ECO:0007669"/>
    <property type="project" value="TreeGrafter"/>
</dbReference>
<dbReference type="AlphaFoldDB" id="A0A813MFI6"/>
<keyword evidence="1" id="KW-0862">Zinc</keyword>
<comment type="caution">
    <text evidence="3">The sequence shown here is derived from an EMBL/GenBank/DDBJ whole genome shotgun (WGS) entry which is preliminary data.</text>
</comment>
<reference evidence="3" key="1">
    <citation type="submission" date="2021-02" db="EMBL/GenBank/DDBJ databases">
        <authorList>
            <person name="Nowell W R."/>
        </authorList>
    </citation>
    <scope>NUCLEOTIDE SEQUENCE</scope>
</reference>
<keyword evidence="1" id="KW-0479">Metal-binding</keyword>
<organism evidence="3 5">
    <name type="scientific">Adineta steineri</name>
    <dbReference type="NCBI Taxonomy" id="433720"/>
    <lineage>
        <taxon>Eukaryota</taxon>
        <taxon>Metazoa</taxon>
        <taxon>Spiralia</taxon>
        <taxon>Gnathifera</taxon>
        <taxon>Rotifera</taxon>
        <taxon>Eurotatoria</taxon>
        <taxon>Bdelloidea</taxon>
        <taxon>Adinetida</taxon>
        <taxon>Adinetidae</taxon>
        <taxon>Adineta</taxon>
    </lineage>
</organism>
<dbReference type="GO" id="GO:0005634">
    <property type="term" value="C:nucleus"/>
    <property type="evidence" value="ECO:0007669"/>
    <property type="project" value="TreeGrafter"/>
</dbReference>
<protein>
    <recommendedName>
        <fullName evidence="2">B box-type domain-containing protein</fullName>
    </recommendedName>
</protein>
<dbReference type="GO" id="GO:0031267">
    <property type="term" value="F:small GTPase binding"/>
    <property type="evidence" value="ECO:0007669"/>
    <property type="project" value="TreeGrafter"/>
</dbReference>
<name>A0A813MFI6_9BILA</name>
<dbReference type="SMART" id="SM00368">
    <property type="entry name" value="LRR_RI"/>
    <property type="match status" value="6"/>
</dbReference>
<dbReference type="GO" id="GO:0006913">
    <property type="term" value="P:nucleocytoplasmic transport"/>
    <property type="evidence" value="ECO:0007669"/>
    <property type="project" value="TreeGrafter"/>
</dbReference>
<dbReference type="GO" id="GO:0008270">
    <property type="term" value="F:zinc ion binding"/>
    <property type="evidence" value="ECO:0007669"/>
    <property type="project" value="UniProtKB-KW"/>
</dbReference>
<sequence length="538" mass="60993">MDLNNSIVQSSLSYQCSNCQSTIATLWCESCSNHYCSTCPSDIHQHQAFFNHHPVSIEEGPLEILLCTQCSKQELEFFCHDCATDIICGNCLLSTHKDHNFVFINPATKDVVAEIISDSQNNESALHEKLNKGLKQINSIENINREKIEIFFTALYKMLDDRERILLEQISKIERKNKNVIESYKRQLFSHKHKKVPDSIKIFKILFSTNHNRRGIQVKQECLENVNKAIDEICYLQPSTRILHKIEGLDQLETIERMLKRIRIVEEELQSRNTLTNRNPKLERFLTDNVDNKKQMLRAQQLNNQDMIVIAHLLRETTALTILDLSMNKIGANGVHSLTTALLVNKTLTKLNLSENCIDDQGARYLADMLSETETLTELYLGNNQIGASGAQHLANALKLNKTLTILQLAGNTIGNEGVKYLGDTLKTNKTLTQLYLSGNMIQDEGALHLANAFKKETILTALYIAANGITERGARYLIDSLQHNVILSTLDCEFNQIGDDLIRHMQEILMIIAACKKDGDMENIRLKGKKGKAQVFP</sequence>
<dbReference type="SUPFAM" id="SSF52047">
    <property type="entry name" value="RNI-like"/>
    <property type="match status" value="1"/>
</dbReference>
<evidence type="ECO:0000313" key="5">
    <source>
        <dbReference type="Proteomes" id="UP000663860"/>
    </source>
</evidence>
<dbReference type="Gene3D" id="3.30.160.60">
    <property type="entry name" value="Classic Zinc Finger"/>
    <property type="match status" value="1"/>
</dbReference>
<evidence type="ECO:0000313" key="3">
    <source>
        <dbReference type="EMBL" id="CAF0723617.1"/>
    </source>
</evidence>
<feature type="domain" description="B box-type" evidence="2">
    <location>
        <begin position="62"/>
        <end position="104"/>
    </location>
</feature>
<dbReference type="PANTHER" id="PTHR24113">
    <property type="entry name" value="RAN GTPASE-ACTIVATING PROTEIN 1"/>
    <property type="match status" value="1"/>
</dbReference>
<gene>
    <name evidence="3" type="ORF">IZO911_LOCUS2181</name>
    <name evidence="4" type="ORF">KXQ929_LOCUS29192</name>
</gene>
<dbReference type="GO" id="GO:0048471">
    <property type="term" value="C:perinuclear region of cytoplasm"/>
    <property type="evidence" value="ECO:0007669"/>
    <property type="project" value="TreeGrafter"/>
</dbReference>
<dbReference type="GO" id="GO:0005096">
    <property type="term" value="F:GTPase activator activity"/>
    <property type="evidence" value="ECO:0007669"/>
    <property type="project" value="InterPro"/>
</dbReference>
<dbReference type="InterPro" id="IPR001611">
    <property type="entry name" value="Leu-rich_rpt"/>
</dbReference>